<proteinExistence type="predicted"/>
<accession>A0A2X2YFT9</accession>
<dbReference type="Gene3D" id="2.60.200.20">
    <property type="match status" value="1"/>
</dbReference>
<name>A0A2X2YFT9_9ACTO</name>
<keyword evidence="1" id="KW-0597">Phosphoprotein</keyword>
<evidence type="ECO:0000313" key="6">
    <source>
        <dbReference type="Proteomes" id="UP000553981"/>
    </source>
</evidence>
<dbReference type="InterPro" id="IPR050923">
    <property type="entry name" value="Cell_Proc_Reg/RNA_Proc"/>
</dbReference>
<gene>
    <name evidence="4" type="primary">odhI_1</name>
    <name evidence="3" type="ORF">HHJ67_00170</name>
    <name evidence="4" type="ORF">NCTC11820_00049</name>
</gene>
<evidence type="ECO:0000313" key="5">
    <source>
        <dbReference type="Proteomes" id="UP000250245"/>
    </source>
</evidence>
<reference evidence="4 5" key="1">
    <citation type="submission" date="2018-06" db="EMBL/GenBank/DDBJ databases">
        <authorList>
            <consortium name="Pathogen Informatics"/>
            <person name="Doyle S."/>
        </authorList>
    </citation>
    <scope>NUCLEOTIDE SEQUENCE [LARGE SCALE GENOMIC DNA]</scope>
    <source>
        <strain evidence="4 5">NCTC11820</strain>
    </source>
</reference>
<dbReference type="Pfam" id="PF00498">
    <property type="entry name" value="FHA"/>
    <property type="match status" value="1"/>
</dbReference>
<evidence type="ECO:0000313" key="3">
    <source>
        <dbReference type="EMBL" id="NMW86182.1"/>
    </source>
</evidence>
<evidence type="ECO:0000256" key="1">
    <source>
        <dbReference type="ARBA" id="ARBA00022553"/>
    </source>
</evidence>
<dbReference type="RefSeq" id="WP_004007856.1">
    <property type="nucleotide sequence ID" value="NZ_CAMYEK010000003.1"/>
</dbReference>
<dbReference type="EMBL" id="JABCUI010000001">
    <property type="protein sequence ID" value="NMW86182.1"/>
    <property type="molecule type" value="Genomic_DNA"/>
</dbReference>
<dbReference type="PANTHER" id="PTHR23308">
    <property type="entry name" value="NUCLEAR INHIBITOR OF PROTEIN PHOSPHATASE-1"/>
    <property type="match status" value="1"/>
</dbReference>
<evidence type="ECO:0000259" key="2">
    <source>
        <dbReference type="PROSITE" id="PS50006"/>
    </source>
</evidence>
<dbReference type="SMART" id="SM00240">
    <property type="entry name" value="FHA"/>
    <property type="match status" value="1"/>
</dbReference>
<dbReference type="AlphaFoldDB" id="A0A2X2YFT9"/>
<dbReference type="Proteomes" id="UP000250245">
    <property type="component" value="Unassembled WGS sequence"/>
</dbReference>
<reference evidence="3 6" key="2">
    <citation type="submission" date="2020-04" db="EMBL/GenBank/DDBJ databases">
        <title>Antimicrobial susceptibility and clonality of vaginal-derived multi-drug resistant Mobiluncus isolates in China.</title>
        <authorList>
            <person name="Zhang X."/>
        </authorList>
    </citation>
    <scope>NUCLEOTIDE SEQUENCE [LARGE SCALE GENOMIC DNA]</scope>
    <source>
        <strain evidence="3 6">19</strain>
    </source>
</reference>
<dbReference type="EMBL" id="UASJ01000001">
    <property type="protein sequence ID" value="SQB63286.1"/>
    <property type="molecule type" value="Genomic_DNA"/>
</dbReference>
<dbReference type="PROSITE" id="PS50006">
    <property type="entry name" value="FHA_DOMAIN"/>
    <property type="match status" value="1"/>
</dbReference>
<dbReference type="Proteomes" id="UP000553981">
    <property type="component" value="Unassembled WGS sequence"/>
</dbReference>
<sequence>MNELSFSLLRLGYLALLWLLVGGSILVLSRDIYGTVVTRRDQAKSSKPAKGRKPRKRDAAVSTLLVTEGPLTGSSLQLTDRPVIVGRAPTSTLVLDDDYASAQHARIYPQDGQWFVEDLGSTNGTVVGGVRITSPTPLSAHTPVRFGQTIVELR</sequence>
<organism evidence="4 5">
    <name type="scientific">Mobiluncus curtisii</name>
    <dbReference type="NCBI Taxonomy" id="2051"/>
    <lineage>
        <taxon>Bacteria</taxon>
        <taxon>Bacillati</taxon>
        <taxon>Actinomycetota</taxon>
        <taxon>Actinomycetes</taxon>
        <taxon>Actinomycetales</taxon>
        <taxon>Actinomycetaceae</taxon>
        <taxon>Mobiluncus</taxon>
    </lineage>
</organism>
<feature type="domain" description="FHA" evidence="2">
    <location>
        <begin position="83"/>
        <end position="132"/>
    </location>
</feature>
<dbReference type="InterPro" id="IPR008984">
    <property type="entry name" value="SMAD_FHA_dom_sf"/>
</dbReference>
<dbReference type="SUPFAM" id="SSF49879">
    <property type="entry name" value="SMAD/FHA domain"/>
    <property type="match status" value="1"/>
</dbReference>
<dbReference type="InterPro" id="IPR000253">
    <property type="entry name" value="FHA_dom"/>
</dbReference>
<dbReference type="GeneID" id="55564799"/>
<dbReference type="OMA" id="RWFIEDL"/>
<protein>
    <submittedName>
        <fullName evidence="3">FHA domain-containing protein</fullName>
    </submittedName>
    <submittedName>
        <fullName evidence="4">Oxoglutarate dehydrogenase inhibitor</fullName>
    </submittedName>
</protein>
<evidence type="ECO:0000313" key="4">
    <source>
        <dbReference type="EMBL" id="SQB63286.1"/>
    </source>
</evidence>